<sequence length="575" mass="62504">MAKYLIKSGDTLGAIATRLGVGLAGLESANPHITDPHRIFPGQIIVVPGSSPAPGPEYVVQSGDTLTHIAARFGVSLADLESANPQIANVNRIFTGQIITVTEAATRVRHDIWTLDEIDHWHPTIYAYARAVQVLIDRTDADQFDPIGWQYQSDIHGTTVNPDNYRNQCQHFCWFFLPWHRMYLQWFERIIRSAIADLDDVDEQTKATWALPYWNYSSDDAAHRRLPQAFLDTTLPDGVTPNPLWVPGRNLNDGSSLPASDVDLTSALAPVDFAGIGGFAGGRTGFSHGGEDPGSAMGPLEGTPHGAVHVGVGGLMGSFNTAALDPIFWLHHANIDRIWEIWRTMPDRTNTTEAAWLTGVTFHFHDENRATLTETVQEVLDTTTQLSYRYEDITAPVALEALMPTEPAPENPPELVGASDSAIALAGETANVTFGIAPPIGPLAEEATPASRAFLRIEDVTSPAPVGVTYKVYLNVGGGEPTVDDDHFVGVAAFFGIEETSNPDNEHGGMRLAFDITGLYRRFSAEGRWSDQVSVTFVPQYVEPADHPIQLPGAQASAPQESGNARVGRVSVFLQ</sequence>
<dbReference type="CDD" id="cd00118">
    <property type="entry name" value="LysM"/>
    <property type="match status" value="2"/>
</dbReference>
<dbReference type="PANTHER" id="PTHR11474">
    <property type="entry name" value="TYROSINASE FAMILY MEMBER"/>
    <property type="match status" value="1"/>
</dbReference>
<dbReference type="InterPro" id="IPR050316">
    <property type="entry name" value="Tyrosinase/Hemocyanin"/>
</dbReference>
<dbReference type="PRINTS" id="PR00092">
    <property type="entry name" value="TYROSINASE"/>
</dbReference>
<proteinExistence type="inferred from homology"/>
<dbReference type="InterPro" id="IPR022739">
    <property type="entry name" value="Polyphenol_oxidase_cen"/>
</dbReference>
<dbReference type="Gene3D" id="3.10.350.10">
    <property type="entry name" value="LysM domain"/>
    <property type="match status" value="2"/>
</dbReference>
<dbReference type="Pfam" id="PF01476">
    <property type="entry name" value="LysM"/>
    <property type="match status" value="2"/>
</dbReference>
<keyword evidence="4" id="KW-0560">Oxidoreductase</keyword>
<dbReference type="InterPro" id="IPR002227">
    <property type="entry name" value="Tyrosinase_Cu-bd"/>
</dbReference>
<dbReference type="PANTHER" id="PTHR11474:SF76">
    <property type="entry name" value="SHKT DOMAIN-CONTAINING PROTEIN"/>
    <property type="match status" value="1"/>
</dbReference>
<evidence type="ECO:0000313" key="8">
    <source>
        <dbReference type="Proteomes" id="UP000518188"/>
    </source>
</evidence>
<organism evidence="7 8">
    <name type="scientific">Mycolicibacterium septicum DSM 44393</name>
    <dbReference type="NCBI Taxonomy" id="1341646"/>
    <lineage>
        <taxon>Bacteria</taxon>
        <taxon>Bacillati</taxon>
        <taxon>Actinomycetota</taxon>
        <taxon>Actinomycetes</taxon>
        <taxon>Mycobacteriales</taxon>
        <taxon>Mycobacteriaceae</taxon>
        <taxon>Mycolicibacterium</taxon>
    </lineage>
</organism>
<feature type="domain" description="LysM" evidence="6">
    <location>
        <begin position="2"/>
        <end position="47"/>
    </location>
</feature>
<name>A0A7X6MJD4_9MYCO</name>
<dbReference type="Pfam" id="PF00264">
    <property type="entry name" value="Tyrosinase"/>
    <property type="match status" value="2"/>
</dbReference>
<dbReference type="GO" id="GO:0004097">
    <property type="term" value="F:catechol oxidase activity"/>
    <property type="evidence" value="ECO:0007669"/>
    <property type="project" value="InterPro"/>
</dbReference>
<gene>
    <name evidence="7" type="ORF">HGA11_02605</name>
</gene>
<dbReference type="SMART" id="SM00257">
    <property type="entry name" value="LysM"/>
    <property type="match status" value="2"/>
</dbReference>
<dbReference type="Pfam" id="PF12142">
    <property type="entry name" value="PPO1_DWL"/>
    <property type="match status" value="1"/>
</dbReference>
<feature type="domain" description="LysM" evidence="6">
    <location>
        <begin position="56"/>
        <end position="101"/>
    </location>
</feature>
<keyword evidence="3" id="KW-0479">Metal-binding</keyword>
<dbReference type="PROSITE" id="PS51782">
    <property type="entry name" value="LYSM"/>
    <property type="match status" value="2"/>
</dbReference>
<dbReference type="InterPro" id="IPR008922">
    <property type="entry name" value="Di-copper_centre_dom_sf"/>
</dbReference>
<dbReference type="SUPFAM" id="SSF54106">
    <property type="entry name" value="LysM domain"/>
    <property type="match status" value="2"/>
</dbReference>
<dbReference type="GO" id="GO:0046872">
    <property type="term" value="F:metal ion binding"/>
    <property type="evidence" value="ECO:0007669"/>
    <property type="project" value="UniProtKB-KW"/>
</dbReference>
<dbReference type="AlphaFoldDB" id="A0A7X6MJD4"/>
<dbReference type="EMBL" id="JAAXPJ010000001">
    <property type="protein sequence ID" value="NKZ09855.1"/>
    <property type="molecule type" value="Genomic_DNA"/>
</dbReference>
<comment type="cofactor">
    <cofactor evidence="1">
        <name>Cu(2+)</name>
        <dbReference type="ChEBI" id="CHEBI:29036"/>
    </cofactor>
</comment>
<evidence type="ECO:0000256" key="4">
    <source>
        <dbReference type="ARBA" id="ARBA00023002"/>
    </source>
</evidence>
<evidence type="ECO:0000313" key="7">
    <source>
        <dbReference type="EMBL" id="NKZ09855.1"/>
    </source>
</evidence>
<dbReference type="RefSeq" id="WP_049925025.1">
    <property type="nucleotide sequence ID" value="NZ_HG322951.1"/>
</dbReference>
<dbReference type="PROSITE" id="PS00497">
    <property type="entry name" value="TYROSINASE_1"/>
    <property type="match status" value="1"/>
</dbReference>
<reference evidence="7 8" key="1">
    <citation type="submission" date="2020-04" db="EMBL/GenBank/DDBJ databases">
        <title>MicrobeNet Type strains.</title>
        <authorList>
            <person name="Nicholson A.C."/>
        </authorList>
    </citation>
    <scope>NUCLEOTIDE SEQUENCE [LARGE SCALE GENOMIC DNA]</scope>
    <source>
        <strain evidence="7 8">ATCC 700731</strain>
    </source>
</reference>
<dbReference type="InterPro" id="IPR057190">
    <property type="entry name" value="DUF7868"/>
</dbReference>
<evidence type="ECO:0000259" key="6">
    <source>
        <dbReference type="PROSITE" id="PS51782"/>
    </source>
</evidence>
<dbReference type="InterPro" id="IPR018392">
    <property type="entry name" value="LysM"/>
</dbReference>
<evidence type="ECO:0000256" key="1">
    <source>
        <dbReference type="ARBA" id="ARBA00001973"/>
    </source>
</evidence>
<dbReference type="Gene3D" id="1.10.1280.10">
    <property type="entry name" value="Di-copper center containing domain from catechol oxidase"/>
    <property type="match status" value="2"/>
</dbReference>
<dbReference type="Proteomes" id="UP000518188">
    <property type="component" value="Unassembled WGS sequence"/>
</dbReference>
<evidence type="ECO:0000256" key="5">
    <source>
        <dbReference type="ARBA" id="ARBA00023008"/>
    </source>
</evidence>
<dbReference type="PROSITE" id="PS00498">
    <property type="entry name" value="TYROSINASE_2"/>
    <property type="match status" value="1"/>
</dbReference>
<comment type="caution">
    <text evidence="7">The sequence shown here is derived from an EMBL/GenBank/DDBJ whole genome shotgun (WGS) entry which is preliminary data.</text>
</comment>
<evidence type="ECO:0000256" key="3">
    <source>
        <dbReference type="ARBA" id="ARBA00022723"/>
    </source>
</evidence>
<dbReference type="SUPFAM" id="SSF48056">
    <property type="entry name" value="Di-copper centre-containing domain"/>
    <property type="match status" value="1"/>
</dbReference>
<dbReference type="Pfam" id="PF25271">
    <property type="entry name" value="DUF7868"/>
    <property type="match status" value="1"/>
</dbReference>
<keyword evidence="5" id="KW-0186">Copper</keyword>
<dbReference type="InterPro" id="IPR036779">
    <property type="entry name" value="LysM_dom_sf"/>
</dbReference>
<comment type="similarity">
    <text evidence="2">Belongs to the tyrosinase family.</text>
</comment>
<accession>A0A7X6MJD4</accession>
<evidence type="ECO:0000256" key="2">
    <source>
        <dbReference type="ARBA" id="ARBA00009928"/>
    </source>
</evidence>
<protein>
    <submittedName>
        <fullName evidence="7">LysM peptidoglycan-binding domain-containing protein</fullName>
    </submittedName>
</protein>